<gene>
    <name evidence="1" type="ORF">DERYTH_LOCUS20141</name>
</gene>
<sequence length="94" mass="10448">IIDVIPDYYSKIKENLLLLTKSKETKVVFIQSISTNTSPFGSILLSQEILDNHQQISNSKKLKFAGLPEGLTGLTKFPVHIINIATTSKCSEEQ</sequence>
<reference evidence="1" key="1">
    <citation type="submission" date="2021-06" db="EMBL/GenBank/DDBJ databases">
        <authorList>
            <person name="Kallberg Y."/>
            <person name="Tangrot J."/>
            <person name="Rosling A."/>
        </authorList>
    </citation>
    <scope>NUCLEOTIDE SEQUENCE</scope>
    <source>
        <strain evidence="1">MA453B</strain>
    </source>
</reference>
<dbReference type="Proteomes" id="UP000789405">
    <property type="component" value="Unassembled WGS sequence"/>
</dbReference>
<proteinExistence type="predicted"/>
<dbReference type="EMBL" id="CAJVPY010023188">
    <property type="protein sequence ID" value="CAG8784627.1"/>
    <property type="molecule type" value="Genomic_DNA"/>
</dbReference>
<evidence type="ECO:0000313" key="1">
    <source>
        <dbReference type="EMBL" id="CAG8784627.1"/>
    </source>
</evidence>
<comment type="caution">
    <text evidence="1">The sequence shown here is derived from an EMBL/GenBank/DDBJ whole genome shotgun (WGS) entry which is preliminary data.</text>
</comment>
<name>A0A9N9JL59_9GLOM</name>
<dbReference type="AlphaFoldDB" id="A0A9N9JL59"/>
<organism evidence="1 2">
    <name type="scientific">Dentiscutata erythropus</name>
    <dbReference type="NCBI Taxonomy" id="1348616"/>
    <lineage>
        <taxon>Eukaryota</taxon>
        <taxon>Fungi</taxon>
        <taxon>Fungi incertae sedis</taxon>
        <taxon>Mucoromycota</taxon>
        <taxon>Glomeromycotina</taxon>
        <taxon>Glomeromycetes</taxon>
        <taxon>Diversisporales</taxon>
        <taxon>Gigasporaceae</taxon>
        <taxon>Dentiscutata</taxon>
    </lineage>
</organism>
<keyword evidence="2" id="KW-1185">Reference proteome</keyword>
<protein>
    <submittedName>
        <fullName evidence="1">23948_t:CDS:1</fullName>
    </submittedName>
</protein>
<accession>A0A9N9JL59</accession>
<evidence type="ECO:0000313" key="2">
    <source>
        <dbReference type="Proteomes" id="UP000789405"/>
    </source>
</evidence>
<feature type="non-terminal residue" evidence="1">
    <location>
        <position position="1"/>
    </location>
</feature>